<reference evidence="2" key="1">
    <citation type="submission" date="2020-02" db="EMBL/GenBank/DDBJ databases">
        <authorList>
            <person name="Meier V. D."/>
        </authorList>
    </citation>
    <scope>NUCLEOTIDE SEQUENCE</scope>
    <source>
        <strain evidence="2">AVDCRST_MAG85</strain>
    </source>
</reference>
<dbReference type="EMBL" id="CADCVT010000357">
    <property type="protein sequence ID" value="CAA9526122.1"/>
    <property type="molecule type" value="Genomic_DNA"/>
</dbReference>
<dbReference type="AlphaFoldDB" id="A0A6J4TM44"/>
<keyword evidence="1" id="KW-0812">Transmembrane</keyword>
<organism evidence="2">
    <name type="scientific">uncultured Solirubrobacteraceae bacterium</name>
    <dbReference type="NCBI Taxonomy" id="1162706"/>
    <lineage>
        <taxon>Bacteria</taxon>
        <taxon>Bacillati</taxon>
        <taxon>Actinomycetota</taxon>
        <taxon>Thermoleophilia</taxon>
        <taxon>Solirubrobacterales</taxon>
        <taxon>Solirubrobacteraceae</taxon>
        <taxon>environmental samples</taxon>
    </lineage>
</organism>
<gene>
    <name evidence="2" type="ORF">AVDCRST_MAG85-3251</name>
</gene>
<protein>
    <submittedName>
        <fullName evidence="2">Uncharacterized protein</fullName>
    </submittedName>
</protein>
<name>A0A6J4TM44_9ACTN</name>
<feature type="transmembrane region" description="Helical" evidence="1">
    <location>
        <begin position="39"/>
        <end position="60"/>
    </location>
</feature>
<proteinExistence type="predicted"/>
<keyword evidence="1" id="KW-0472">Membrane</keyword>
<accession>A0A6J4TM44</accession>
<evidence type="ECO:0000256" key="1">
    <source>
        <dbReference type="SAM" id="Phobius"/>
    </source>
</evidence>
<sequence>MTKSSRTEKLEALVWVTLALAVVPNTVSAFDDDALEGVAWSSVRAALSTLFVLALVAFLVSRRSDQRR</sequence>
<keyword evidence="1" id="KW-1133">Transmembrane helix</keyword>
<evidence type="ECO:0000313" key="2">
    <source>
        <dbReference type="EMBL" id="CAA9526122.1"/>
    </source>
</evidence>